<proteinExistence type="predicted"/>
<accession>A0A929MPY3</accession>
<sequence>MAVYNQEFKVASQAGQVSYVDITETVKNAVATSGVQSGIVTIVTAHTTCAILYEEYTHDVDEHGNEWLHLDLNDALEKILPPHISAQTYRYPGPLHYAEVESWPDVDDWLPGGDRSLLWNGDAHLKATLIGASETFAVVDGQVAVGRTGYFYLADFDQTRERVRKYRVVVIGE</sequence>
<protein>
    <submittedName>
        <fullName evidence="1">YjbQ family protein</fullName>
    </submittedName>
</protein>
<comment type="caution">
    <text evidence="1">The sequence shown here is derived from an EMBL/GenBank/DDBJ whole genome shotgun (WGS) entry which is preliminary data.</text>
</comment>
<dbReference type="Proteomes" id="UP000757900">
    <property type="component" value="Unassembled WGS sequence"/>
</dbReference>
<dbReference type="EMBL" id="JABZFV010000138">
    <property type="protein sequence ID" value="MBF0935139.1"/>
    <property type="molecule type" value="Genomic_DNA"/>
</dbReference>
<dbReference type="RefSeq" id="WP_268442145.1">
    <property type="nucleotide sequence ID" value="NZ_JAKUYY010000001.1"/>
</dbReference>
<dbReference type="InterPro" id="IPR035917">
    <property type="entry name" value="YjbQ-like_sf"/>
</dbReference>
<reference evidence="1" key="1">
    <citation type="submission" date="2020-04" db="EMBL/GenBank/DDBJ databases">
        <title>Deep metagenomics examines the oral microbiome during advanced dental caries in children, revealing novel taxa and co-occurrences with host molecules.</title>
        <authorList>
            <person name="Baker J.L."/>
            <person name="Morton J.T."/>
            <person name="Dinis M."/>
            <person name="Alvarez R."/>
            <person name="Tran N.C."/>
            <person name="Knight R."/>
            <person name="Edlund A."/>
        </authorList>
    </citation>
    <scope>NUCLEOTIDE SEQUENCE</scope>
    <source>
        <strain evidence="1">JCVI_23_bin.16</strain>
    </source>
</reference>
<dbReference type="SUPFAM" id="SSF111038">
    <property type="entry name" value="YjbQ-like"/>
    <property type="match status" value="1"/>
</dbReference>
<dbReference type="InterPro" id="IPR001602">
    <property type="entry name" value="UPF0047_YjbQ-like"/>
</dbReference>
<gene>
    <name evidence="1" type="ORF">HXK00_05790</name>
</gene>
<dbReference type="Pfam" id="PF01894">
    <property type="entry name" value="YjbQ"/>
    <property type="match status" value="1"/>
</dbReference>
<name>A0A929MPY3_ABIDE</name>
<evidence type="ECO:0000313" key="2">
    <source>
        <dbReference type="Proteomes" id="UP000757900"/>
    </source>
</evidence>
<dbReference type="Gene3D" id="2.60.120.460">
    <property type="entry name" value="YjbQ-like"/>
    <property type="match status" value="1"/>
</dbReference>
<organism evidence="1 2">
    <name type="scientific">Abiotrophia defectiva</name>
    <name type="common">Streptococcus defectivus</name>
    <dbReference type="NCBI Taxonomy" id="46125"/>
    <lineage>
        <taxon>Bacteria</taxon>
        <taxon>Bacillati</taxon>
        <taxon>Bacillota</taxon>
        <taxon>Bacilli</taxon>
        <taxon>Lactobacillales</taxon>
        <taxon>Aerococcaceae</taxon>
        <taxon>Abiotrophia</taxon>
    </lineage>
</organism>
<dbReference type="AlphaFoldDB" id="A0A929MPY3"/>
<evidence type="ECO:0000313" key="1">
    <source>
        <dbReference type="EMBL" id="MBF0935139.1"/>
    </source>
</evidence>